<name>A0A2U1TDD6_9MICO</name>
<gene>
    <name evidence="1" type="ORF">DF223_09120</name>
</gene>
<dbReference type="AlphaFoldDB" id="A0A2U1TDD6"/>
<keyword evidence="2" id="KW-1185">Reference proteome</keyword>
<accession>A0A2U1TDD6</accession>
<proteinExistence type="predicted"/>
<evidence type="ECO:0000313" key="2">
    <source>
        <dbReference type="Proteomes" id="UP000244962"/>
    </source>
</evidence>
<sequence length="243" mass="25588">MESGALCVSSTLVFGKVRSATIARDGSSGDDSDSPAVDWEAFRVDIEAPARARTGSSYAEATPRVMVLGDEGGAFEAIVSELSEHGVDTIRAREISACAASLHENEATGVVLTVDTAGLGDRRARKEFASTLSATLHTLLPLLAQPAQVLVLARGSDISLKASLDREVVSVITRTSRQATNEYGMNLSINAVDITGDVDAALVAHRAAELFGAREEVSTGEVLDYAEIESQSIACALALRFVY</sequence>
<dbReference type="Proteomes" id="UP000244962">
    <property type="component" value="Unassembled WGS sequence"/>
</dbReference>
<evidence type="ECO:0000313" key="1">
    <source>
        <dbReference type="EMBL" id="PWC06783.1"/>
    </source>
</evidence>
<protein>
    <submittedName>
        <fullName evidence="1">Uncharacterized protein</fullName>
    </submittedName>
</protein>
<dbReference type="RefSeq" id="WP_146188108.1">
    <property type="nucleotide sequence ID" value="NZ_CP026949.1"/>
</dbReference>
<reference evidence="2" key="1">
    <citation type="submission" date="2018-04" db="EMBL/GenBank/DDBJ databases">
        <authorList>
            <person name="Liu S."/>
            <person name="Wang Z."/>
            <person name="Li J."/>
        </authorList>
    </citation>
    <scope>NUCLEOTIDE SEQUENCE [LARGE SCALE GENOMIC DNA]</scope>
    <source>
        <strain evidence="2">622</strain>
    </source>
</reference>
<organism evidence="1 2">
    <name type="scientific">Mycetocola zhujimingii</name>
    <dbReference type="NCBI Taxonomy" id="2079792"/>
    <lineage>
        <taxon>Bacteria</taxon>
        <taxon>Bacillati</taxon>
        <taxon>Actinomycetota</taxon>
        <taxon>Actinomycetes</taxon>
        <taxon>Micrococcales</taxon>
        <taxon>Microbacteriaceae</taxon>
        <taxon>Mycetocola</taxon>
    </lineage>
</organism>
<dbReference type="EMBL" id="QEFB01000009">
    <property type="protein sequence ID" value="PWC06783.1"/>
    <property type="molecule type" value="Genomic_DNA"/>
</dbReference>
<comment type="caution">
    <text evidence="1">The sequence shown here is derived from an EMBL/GenBank/DDBJ whole genome shotgun (WGS) entry which is preliminary data.</text>
</comment>